<dbReference type="EMBL" id="CP034791">
    <property type="protein sequence ID" value="AZT91336.1"/>
    <property type="molecule type" value="Genomic_DNA"/>
</dbReference>
<dbReference type="SUPFAM" id="SSF54913">
    <property type="entry name" value="GlnB-like"/>
    <property type="match status" value="1"/>
</dbReference>
<reference evidence="1 2" key="1">
    <citation type="submission" date="2018-12" db="EMBL/GenBank/DDBJ databases">
        <title>Genome sequence from the cellulolytic species, Caldicellulosiruptor changbaiensis.</title>
        <authorList>
            <person name="Blumer-Schuette S.E."/>
            <person name="Mendoza C."/>
        </authorList>
    </citation>
    <scope>NUCLEOTIDE SEQUENCE [LARGE SCALE GENOMIC DNA]</scope>
    <source>
        <strain evidence="1 2">CBS-Z</strain>
    </source>
</reference>
<dbReference type="InterPro" id="IPR010375">
    <property type="entry name" value="CdAMP_rec"/>
</dbReference>
<dbReference type="PANTHER" id="PTHR38456">
    <property type="entry name" value="CYCLIC DI-AMP RECEPTOR A"/>
    <property type="match status" value="1"/>
</dbReference>
<protein>
    <recommendedName>
        <fullName evidence="3">Transcriptional regulator</fullName>
    </recommendedName>
</protein>
<evidence type="ECO:0000313" key="1">
    <source>
        <dbReference type="EMBL" id="AZT91336.1"/>
    </source>
</evidence>
<keyword evidence="2" id="KW-1185">Reference proteome</keyword>
<sequence>MKLLLAIVSDTDKNKVNLALIENGVPATIVYSTGGLLNRGTVTFMIGVEDEKVDEIIELIKQNVSSRKEVCKSTLPPALQTLFFVSKQKIEQGGAVIFVLDVENFIKV</sequence>
<dbReference type="RefSeq" id="WP_127352665.1">
    <property type="nucleotide sequence ID" value="NZ_CP034791.1"/>
</dbReference>
<dbReference type="InterPro" id="IPR011322">
    <property type="entry name" value="N-reg_PII-like_a/b"/>
</dbReference>
<proteinExistence type="predicted"/>
<evidence type="ECO:0000313" key="2">
    <source>
        <dbReference type="Proteomes" id="UP000282930"/>
    </source>
</evidence>
<dbReference type="Proteomes" id="UP000282930">
    <property type="component" value="Chromosome"/>
</dbReference>
<dbReference type="Gene3D" id="3.30.70.120">
    <property type="match status" value="1"/>
</dbReference>
<dbReference type="AlphaFoldDB" id="A0A3T0D8N4"/>
<dbReference type="PANTHER" id="PTHR38456:SF1">
    <property type="entry name" value="CYCLIC DI-AMP RECEPTOR A"/>
    <property type="match status" value="1"/>
</dbReference>
<dbReference type="Pfam" id="PF06153">
    <property type="entry name" value="CdAMP_rec"/>
    <property type="match status" value="1"/>
</dbReference>
<organism evidence="1 2">
    <name type="scientific">Caldicellulosiruptor changbaiensis</name>
    <dbReference type="NCBI Taxonomy" id="1222016"/>
    <lineage>
        <taxon>Bacteria</taxon>
        <taxon>Bacillati</taxon>
        <taxon>Bacillota</taxon>
        <taxon>Bacillota incertae sedis</taxon>
        <taxon>Caldicellulosiruptorales</taxon>
        <taxon>Caldicellulosiruptoraceae</taxon>
        <taxon>Caldicellulosiruptor</taxon>
    </lineage>
</organism>
<evidence type="ECO:0008006" key="3">
    <source>
        <dbReference type="Google" id="ProtNLM"/>
    </source>
</evidence>
<gene>
    <name evidence="1" type="ORF">ELD05_12355</name>
</gene>
<name>A0A3T0D8N4_9FIRM</name>
<dbReference type="InterPro" id="IPR015867">
    <property type="entry name" value="N-reg_PII/ATP_PRibTrfase_C"/>
</dbReference>
<dbReference type="KEGG" id="ccha:ELD05_12355"/>
<accession>A0A3T0D8N4</accession>